<organism evidence="6 7">
    <name type="scientific">Acacia crassicarpa</name>
    <name type="common">northern wattle</name>
    <dbReference type="NCBI Taxonomy" id="499986"/>
    <lineage>
        <taxon>Eukaryota</taxon>
        <taxon>Viridiplantae</taxon>
        <taxon>Streptophyta</taxon>
        <taxon>Embryophyta</taxon>
        <taxon>Tracheophyta</taxon>
        <taxon>Spermatophyta</taxon>
        <taxon>Magnoliopsida</taxon>
        <taxon>eudicotyledons</taxon>
        <taxon>Gunneridae</taxon>
        <taxon>Pentapetalae</taxon>
        <taxon>rosids</taxon>
        <taxon>fabids</taxon>
        <taxon>Fabales</taxon>
        <taxon>Fabaceae</taxon>
        <taxon>Caesalpinioideae</taxon>
        <taxon>mimosoid clade</taxon>
        <taxon>Acacieae</taxon>
        <taxon>Acacia</taxon>
    </lineage>
</organism>
<evidence type="ECO:0000313" key="7">
    <source>
        <dbReference type="Proteomes" id="UP001293593"/>
    </source>
</evidence>
<keyword evidence="2" id="KW-0805">Transcription regulation</keyword>
<evidence type="ECO:0000313" key="6">
    <source>
        <dbReference type="EMBL" id="KAK4272580.1"/>
    </source>
</evidence>
<keyword evidence="7" id="KW-1185">Reference proteome</keyword>
<dbReference type="EMBL" id="JAWXYG010000005">
    <property type="protein sequence ID" value="KAK4272580.1"/>
    <property type="molecule type" value="Genomic_DNA"/>
</dbReference>
<dbReference type="InterPro" id="IPR006447">
    <property type="entry name" value="Myb_dom_plants"/>
</dbReference>
<dbReference type="AlphaFoldDB" id="A0AAE1JL33"/>
<evidence type="ECO:0000256" key="2">
    <source>
        <dbReference type="ARBA" id="ARBA00023015"/>
    </source>
</evidence>
<dbReference type="Proteomes" id="UP001293593">
    <property type="component" value="Unassembled WGS sequence"/>
</dbReference>
<dbReference type="SUPFAM" id="SSF46689">
    <property type="entry name" value="Homeodomain-like"/>
    <property type="match status" value="1"/>
</dbReference>
<evidence type="ECO:0000256" key="3">
    <source>
        <dbReference type="ARBA" id="ARBA00023163"/>
    </source>
</evidence>
<dbReference type="Gene3D" id="1.10.10.60">
    <property type="entry name" value="Homeodomain-like"/>
    <property type="match status" value="1"/>
</dbReference>
<name>A0AAE1JL33_9FABA</name>
<protein>
    <submittedName>
        <fullName evidence="6">Uncharacterized protein</fullName>
    </submittedName>
</protein>
<dbReference type="GO" id="GO:0003677">
    <property type="term" value="F:DNA binding"/>
    <property type="evidence" value="ECO:0007669"/>
    <property type="project" value="InterPro"/>
</dbReference>
<comment type="caution">
    <text evidence="6">The sequence shown here is derived from an EMBL/GenBank/DDBJ whole genome shotgun (WGS) entry which is preliminary data.</text>
</comment>
<keyword evidence="4" id="KW-0539">Nucleus</keyword>
<dbReference type="InterPro" id="IPR009057">
    <property type="entry name" value="Homeodomain-like_sf"/>
</dbReference>
<dbReference type="GO" id="GO:0003700">
    <property type="term" value="F:DNA-binding transcription factor activity"/>
    <property type="evidence" value="ECO:0007669"/>
    <property type="project" value="InterPro"/>
</dbReference>
<feature type="compositionally biased region" description="Basic and acidic residues" evidence="5">
    <location>
        <begin position="230"/>
        <end position="242"/>
    </location>
</feature>
<dbReference type="PANTHER" id="PTHR31499:SF43">
    <property type="entry name" value="MYB FAMILY TRANSCRIPTION FACTOR APL"/>
    <property type="match status" value="1"/>
</dbReference>
<comment type="subcellular location">
    <subcellularLocation>
        <location evidence="1">Nucleus</location>
    </subcellularLocation>
</comment>
<accession>A0AAE1JL33</accession>
<feature type="region of interest" description="Disordered" evidence="5">
    <location>
        <begin position="228"/>
        <end position="251"/>
    </location>
</feature>
<dbReference type="GO" id="GO:0005634">
    <property type="term" value="C:nucleus"/>
    <property type="evidence" value="ECO:0007669"/>
    <property type="project" value="UniProtKB-SubCell"/>
</dbReference>
<sequence length="317" mass="35982">MHHYLQNLTTGLGKSSTGTHTVFNVGGPGHQSLETTFNNIMSPLQTPPASSATSRAWTSFHQPADPPIGFCSDEFLDHSPLPCHKSSGDHSTVSSIQYHSTSPFSFTNSLHSIVESFLSSSCEEESLSDSLYAQSQQNELPAAEDVKPLQISFQRNPQSDKQRSRACRSSLTRKRRIRWTKDLHEPFVTIVNCLGGPHKAKPKTILQMMDSDVLTISHIKSHLQKYRSSTCDRKDLQEERSGEGNQPEGVSEIQLKIHKQIEESLQLQREVQRSIHEQQEQIQRNLQQLIKQHWKQLKIMSDPQNNWLEGRRVKKGQ</sequence>
<keyword evidence="3" id="KW-0804">Transcription</keyword>
<proteinExistence type="predicted"/>
<evidence type="ECO:0000256" key="1">
    <source>
        <dbReference type="ARBA" id="ARBA00004123"/>
    </source>
</evidence>
<dbReference type="FunFam" id="1.10.10.60:FF:000007">
    <property type="entry name" value="Two-component response regulator"/>
    <property type="match status" value="1"/>
</dbReference>
<gene>
    <name evidence="6" type="ORF">QN277_021115</name>
</gene>
<dbReference type="PANTHER" id="PTHR31499">
    <property type="entry name" value="MYB FAMILY TRANSCRIPTION FACTOR PHL11"/>
    <property type="match status" value="1"/>
</dbReference>
<evidence type="ECO:0000256" key="5">
    <source>
        <dbReference type="SAM" id="MobiDB-lite"/>
    </source>
</evidence>
<evidence type="ECO:0000256" key="4">
    <source>
        <dbReference type="ARBA" id="ARBA00023242"/>
    </source>
</evidence>
<dbReference type="InterPro" id="IPR046955">
    <property type="entry name" value="PHR1-like"/>
</dbReference>
<reference evidence="6" key="1">
    <citation type="submission" date="2023-10" db="EMBL/GenBank/DDBJ databases">
        <title>Chromosome-level genome of the transformable northern wattle, Acacia crassicarpa.</title>
        <authorList>
            <person name="Massaro I."/>
            <person name="Sinha N.R."/>
            <person name="Poethig S."/>
            <person name="Leichty A.R."/>
        </authorList>
    </citation>
    <scope>NUCLEOTIDE SEQUENCE</scope>
    <source>
        <strain evidence="6">Acra3RX</strain>
        <tissue evidence="6">Leaf</tissue>
    </source>
</reference>
<dbReference type="NCBIfam" id="TIGR01557">
    <property type="entry name" value="myb_SHAQKYF"/>
    <property type="match status" value="1"/>
</dbReference>